<sequence length="263" mass="30539">MLALVYFLKHFCPYSLGKPFKVLTDHQALQWTRNSREPEGQVARWLGSLQDYDFDCIYHPVSRHANAAALSRLPTETVNAMLSTPSAGATWAHYQSNDSYISSIYRRQLDGNPKPTGREIEGRSPAKHQSKSQHHQKSYYVRTTTKPVYRIEDHNWLYRSEPPLGAARKFHRPWVGSFVIMHVHPLYMWFATQQTQQRMYLRHNTTTKSQPKRRRKPRYGPCQYHLAAFRSQSRQSKSRPKVGAKTVAVLRQWSQCPTGRGAV</sequence>
<keyword evidence="2" id="KW-0548">Nucleotidyltransferase</keyword>
<dbReference type="PANTHER" id="PTHR34072">
    <property type="entry name" value="ENZYMATIC POLYPROTEIN-RELATED"/>
    <property type="match status" value="1"/>
</dbReference>
<name>A0A5J4NFV8_9TREM</name>
<dbReference type="GO" id="GO:0004519">
    <property type="term" value="F:endonuclease activity"/>
    <property type="evidence" value="ECO:0007669"/>
    <property type="project" value="UniProtKB-KW"/>
</dbReference>
<evidence type="ECO:0000313" key="9">
    <source>
        <dbReference type="EMBL" id="KAA3674139.1"/>
    </source>
</evidence>
<evidence type="ECO:0000256" key="5">
    <source>
        <dbReference type="ARBA" id="ARBA00022801"/>
    </source>
</evidence>
<keyword evidence="1" id="KW-0808">Transferase</keyword>
<dbReference type="Pfam" id="PF17917">
    <property type="entry name" value="RT_RNaseH"/>
    <property type="match status" value="1"/>
</dbReference>
<organism evidence="9 10">
    <name type="scientific">Paragonimus westermani</name>
    <dbReference type="NCBI Taxonomy" id="34504"/>
    <lineage>
        <taxon>Eukaryota</taxon>
        <taxon>Metazoa</taxon>
        <taxon>Spiralia</taxon>
        <taxon>Lophotrochozoa</taxon>
        <taxon>Platyhelminthes</taxon>
        <taxon>Trematoda</taxon>
        <taxon>Digenea</taxon>
        <taxon>Plagiorchiida</taxon>
        <taxon>Troglotremata</taxon>
        <taxon>Troglotrematidae</taxon>
        <taxon>Paragonimus</taxon>
    </lineage>
</organism>
<dbReference type="EMBL" id="QNGE01003371">
    <property type="protein sequence ID" value="KAA3674139.1"/>
    <property type="molecule type" value="Genomic_DNA"/>
</dbReference>
<evidence type="ECO:0000256" key="1">
    <source>
        <dbReference type="ARBA" id="ARBA00022679"/>
    </source>
</evidence>
<dbReference type="PANTHER" id="PTHR34072:SF52">
    <property type="entry name" value="RIBONUCLEASE H"/>
    <property type="match status" value="1"/>
</dbReference>
<evidence type="ECO:0000256" key="6">
    <source>
        <dbReference type="ARBA" id="ARBA00022918"/>
    </source>
</evidence>
<feature type="region of interest" description="Disordered" evidence="7">
    <location>
        <begin position="111"/>
        <end position="139"/>
    </location>
</feature>
<feature type="compositionally biased region" description="Basic residues" evidence="7">
    <location>
        <begin position="125"/>
        <end position="137"/>
    </location>
</feature>
<reference evidence="9 10" key="1">
    <citation type="journal article" date="2019" name="Gigascience">
        <title>Whole-genome sequence of the oriental lung fluke Paragonimus westermani.</title>
        <authorList>
            <person name="Oey H."/>
            <person name="Zakrzewski M."/>
            <person name="Narain K."/>
            <person name="Devi K.R."/>
            <person name="Agatsuma T."/>
            <person name="Nawaratna S."/>
            <person name="Gobert G.N."/>
            <person name="Jones M.K."/>
            <person name="Ragan M.A."/>
            <person name="McManus D.P."/>
            <person name="Krause L."/>
        </authorList>
    </citation>
    <scope>NUCLEOTIDE SEQUENCE [LARGE SCALE GENOMIC DNA]</scope>
    <source>
        <strain evidence="9 10">IND2009</strain>
    </source>
</reference>
<keyword evidence="10" id="KW-1185">Reference proteome</keyword>
<keyword evidence="3" id="KW-0540">Nuclease</keyword>
<feature type="domain" description="Reverse transcriptase RNase H-like" evidence="8">
    <location>
        <begin position="1"/>
        <end position="52"/>
    </location>
</feature>
<protein>
    <recommendedName>
        <fullName evidence="8">Reverse transcriptase RNase H-like domain-containing protein</fullName>
    </recommendedName>
</protein>
<dbReference type="SUPFAM" id="SSF56672">
    <property type="entry name" value="DNA/RNA polymerases"/>
    <property type="match status" value="1"/>
</dbReference>
<dbReference type="Proteomes" id="UP000324629">
    <property type="component" value="Unassembled WGS sequence"/>
</dbReference>
<evidence type="ECO:0000313" key="10">
    <source>
        <dbReference type="Proteomes" id="UP000324629"/>
    </source>
</evidence>
<dbReference type="GO" id="GO:0016787">
    <property type="term" value="F:hydrolase activity"/>
    <property type="evidence" value="ECO:0007669"/>
    <property type="project" value="UniProtKB-KW"/>
</dbReference>
<evidence type="ECO:0000256" key="3">
    <source>
        <dbReference type="ARBA" id="ARBA00022722"/>
    </source>
</evidence>
<dbReference type="InterPro" id="IPR041373">
    <property type="entry name" value="RT_RNaseH"/>
</dbReference>
<proteinExistence type="predicted"/>
<gene>
    <name evidence="9" type="ORF">DEA37_0008757</name>
</gene>
<dbReference type="AlphaFoldDB" id="A0A5J4NFV8"/>
<accession>A0A5J4NFV8</accession>
<evidence type="ECO:0000256" key="4">
    <source>
        <dbReference type="ARBA" id="ARBA00022759"/>
    </source>
</evidence>
<dbReference type="GO" id="GO:0003964">
    <property type="term" value="F:RNA-directed DNA polymerase activity"/>
    <property type="evidence" value="ECO:0007669"/>
    <property type="project" value="UniProtKB-KW"/>
</dbReference>
<dbReference type="InterPro" id="IPR043502">
    <property type="entry name" value="DNA/RNA_pol_sf"/>
</dbReference>
<comment type="caution">
    <text evidence="9">The sequence shown here is derived from an EMBL/GenBank/DDBJ whole genome shotgun (WGS) entry which is preliminary data.</text>
</comment>
<evidence type="ECO:0000256" key="2">
    <source>
        <dbReference type="ARBA" id="ARBA00022695"/>
    </source>
</evidence>
<keyword evidence="5" id="KW-0378">Hydrolase</keyword>
<evidence type="ECO:0000256" key="7">
    <source>
        <dbReference type="SAM" id="MobiDB-lite"/>
    </source>
</evidence>
<evidence type="ECO:0000259" key="8">
    <source>
        <dbReference type="Pfam" id="PF17917"/>
    </source>
</evidence>
<keyword evidence="6" id="KW-0695">RNA-directed DNA polymerase</keyword>
<keyword evidence="4" id="KW-0255">Endonuclease</keyword>